<accession>A0A448YVN7</accession>
<feature type="region of interest" description="Disordered" evidence="1">
    <location>
        <begin position="1"/>
        <end position="100"/>
    </location>
</feature>
<reference evidence="2 3" key="1">
    <citation type="submission" date="2019-01" db="EMBL/GenBank/DDBJ databases">
        <authorList>
            <person name="Ferrante I. M."/>
        </authorList>
    </citation>
    <scope>NUCLEOTIDE SEQUENCE [LARGE SCALE GENOMIC DNA]</scope>
    <source>
        <strain evidence="2 3">B856</strain>
    </source>
</reference>
<dbReference type="EMBL" id="CAACVS010000011">
    <property type="protein sequence ID" value="VEU33866.1"/>
    <property type="molecule type" value="Genomic_DNA"/>
</dbReference>
<proteinExistence type="predicted"/>
<feature type="compositionally biased region" description="Low complexity" evidence="1">
    <location>
        <begin position="38"/>
        <end position="49"/>
    </location>
</feature>
<sequence>MNSDASIKSNKNNSNNQNNKKNHSRDGIHAKLSAYPHSVDSSDVGSNVNPDTTGGNIAESRRSNTRFRSNSVFESNTRSSDVKIMSRQRQEPMAIPKSYDGARSSPFIFRDGIQPAPQLNRVHSSTIPGMSSISYCGYLYKRSNKPQRTVDALQQEQRDHYGHMHRPIHEVYSASGVPEFPVMPEISLNSGNDTSVDHTNSERIALDHDQDGKISAFNVHSLPARNDSITGLAQSLQPLMHQQQQQCTLSPPRDESKKTIAKNPIQIGLEMGAAFFGIDLKDSNHKDGDDNHSEEIDFDPISPPTEQTIGTMPGTDNNTEARVGFPKTTTVPIKFRPSNSRNVPGEIPSARQPIPMITNEKSSSSTSPFHESLHRLCSESSQPLSDVSITNGNDGIPHDFVDPEDGHLWRAKYCSKQQK</sequence>
<evidence type="ECO:0000313" key="3">
    <source>
        <dbReference type="Proteomes" id="UP000291116"/>
    </source>
</evidence>
<keyword evidence="3" id="KW-1185">Reference proteome</keyword>
<protein>
    <submittedName>
        <fullName evidence="2">Uncharacterized protein</fullName>
    </submittedName>
</protein>
<feature type="region of interest" description="Disordered" evidence="1">
    <location>
        <begin position="286"/>
        <end position="404"/>
    </location>
</feature>
<feature type="compositionally biased region" description="Polar residues" evidence="1">
    <location>
        <begin position="327"/>
        <end position="342"/>
    </location>
</feature>
<evidence type="ECO:0000256" key="1">
    <source>
        <dbReference type="SAM" id="MobiDB-lite"/>
    </source>
</evidence>
<name>A0A448YVN7_9STRA</name>
<dbReference type="AlphaFoldDB" id="A0A448YVN7"/>
<dbReference type="Proteomes" id="UP000291116">
    <property type="component" value="Unassembled WGS sequence"/>
</dbReference>
<feature type="compositionally biased region" description="Basic and acidic residues" evidence="1">
    <location>
        <begin position="286"/>
        <end position="295"/>
    </location>
</feature>
<feature type="compositionally biased region" description="Polar residues" evidence="1">
    <location>
        <begin position="359"/>
        <end position="369"/>
    </location>
</feature>
<feature type="compositionally biased region" description="Low complexity" evidence="1">
    <location>
        <begin position="1"/>
        <end position="19"/>
    </location>
</feature>
<organism evidence="2 3">
    <name type="scientific">Pseudo-nitzschia multistriata</name>
    <dbReference type="NCBI Taxonomy" id="183589"/>
    <lineage>
        <taxon>Eukaryota</taxon>
        <taxon>Sar</taxon>
        <taxon>Stramenopiles</taxon>
        <taxon>Ochrophyta</taxon>
        <taxon>Bacillariophyta</taxon>
        <taxon>Bacillariophyceae</taxon>
        <taxon>Bacillariophycidae</taxon>
        <taxon>Bacillariales</taxon>
        <taxon>Bacillariaceae</taxon>
        <taxon>Pseudo-nitzschia</taxon>
    </lineage>
</organism>
<gene>
    <name evidence="2" type="ORF">PSNMU_V1.4_AUG-EV-PASAV3_0005570</name>
</gene>
<evidence type="ECO:0000313" key="2">
    <source>
        <dbReference type="EMBL" id="VEU33866.1"/>
    </source>
</evidence>
<feature type="compositionally biased region" description="Polar residues" evidence="1">
    <location>
        <begin position="304"/>
        <end position="320"/>
    </location>
</feature>
<feature type="compositionally biased region" description="Polar residues" evidence="1">
    <location>
        <begin position="378"/>
        <end position="393"/>
    </location>
</feature>